<dbReference type="AlphaFoldDB" id="A0A6C0DCQ3"/>
<dbReference type="EMBL" id="MN739580">
    <property type="protein sequence ID" value="QHT14192.1"/>
    <property type="molecule type" value="Genomic_DNA"/>
</dbReference>
<proteinExistence type="predicted"/>
<reference evidence="1" key="1">
    <citation type="journal article" date="2020" name="Nature">
        <title>Giant virus diversity and host interactions through global metagenomics.</title>
        <authorList>
            <person name="Schulz F."/>
            <person name="Roux S."/>
            <person name="Paez-Espino D."/>
            <person name="Jungbluth S."/>
            <person name="Walsh D.A."/>
            <person name="Denef V.J."/>
            <person name="McMahon K.D."/>
            <person name="Konstantinidis K.T."/>
            <person name="Eloe-Fadrosh E.A."/>
            <person name="Kyrpides N.C."/>
            <person name="Woyke T."/>
        </authorList>
    </citation>
    <scope>NUCLEOTIDE SEQUENCE</scope>
    <source>
        <strain evidence="1">GVMAG-M-3300023174-137</strain>
    </source>
</reference>
<organism evidence="1">
    <name type="scientific">viral metagenome</name>
    <dbReference type="NCBI Taxonomy" id="1070528"/>
    <lineage>
        <taxon>unclassified sequences</taxon>
        <taxon>metagenomes</taxon>
        <taxon>organismal metagenomes</taxon>
    </lineage>
</organism>
<protein>
    <submittedName>
        <fullName evidence="1">Uncharacterized protein</fullName>
    </submittedName>
</protein>
<evidence type="ECO:0000313" key="1">
    <source>
        <dbReference type="EMBL" id="QHT14192.1"/>
    </source>
</evidence>
<sequence length="125" mass="14805">MRCVPIFIKPISDDFVQAWILLEKQGTEFILMDSIDEAKTFAEESGLALTHIHEHEDTLFMIVDTEKTKLDEFYSWSDTSLKSDVWRPFVWYIPKDTENDLHINICHMNSPFGEVLNTYFKRYHV</sequence>
<name>A0A6C0DCQ3_9ZZZZ</name>
<accession>A0A6C0DCQ3</accession>